<organism evidence="3 4">
    <name type="scientific">Shinella lacus</name>
    <dbReference type="NCBI Taxonomy" id="2654216"/>
    <lineage>
        <taxon>Bacteria</taxon>
        <taxon>Pseudomonadati</taxon>
        <taxon>Pseudomonadota</taxon>
        <taxon>Alphaproteobacteria</taxon>
        <taxon>Hyphomicrobiales</taxon>
        <taxon>Rhizobiaceae</taxon>
        <taxon>Shinella</taxon>
    </lineage>
</organism>
<accession>A0ABT1R109</accession>
<keyword evidence="3" id="KW-0547">Nucleotide-binding</keyword>
<evidence type="ECO:0000256" key="1">
    <source>
        <dbReference type="ARBA" id="ARBA00022527"/>
    </source>
</evidence>
<dbReference type="Pfam" id="PF13581">
    <property type="entry name" value="HATPase_c_2"/>
    <property type="match status" value="1"/>
</dbReference>
<dbReference type="InterPro" id="IPR003594">
    <property type="entry name" value="HATPase_dom"/>
</dbReference>
<comment type="caution">
    <text evidence="3">The sequence shown here is derived from an EMBL/GenBank/DDBJ whole genome shotgun (WGS) entry which is preliminary data.</text>
</comment>
<reference evidence="3" key="1">
    <citation type="submission" date="2021-07" db="EMBL/GenBank/DDBJ databases">
        <title>Shinella sp. nov., a novel member of the genus Shinella from water.</title>
        <authorList>
            <person name="Deng Y."/>
        </authorList>
    </citation>
    <scope>NUCLEOTIDE SEQUENCE</scope>
    <source>
        <strain evidence="3">CPCC 100929</strain>
    </source>
</reference>
<evidence type="ECO:0000259" key="2">
    <source>
        <dbReference type="Pfam" id="PF13581"/>
    </source>
</evidence>
<keyword evidence="1" id="KW-0723">Serine/threonine-protein kinase</keyword>
<proteinExistence type="predicted"/>
<sequence>MAVSDEALVAHLRASLSPQRFPVRREAELEGGAGDGRGSISFYDHHWPARSVLAISTARVAGGDIDAALRATGLRQLLRAVVATTLSAGQALEALAAHVDTAGLDIGLLVLDVVSGKVSYAARGKAAVTISGRTNQREMVSGDVAWLAAGDIDPPKATAPSKDIAGLIRDGIDRSRSGAACALLFKTPGRLAQETIFSIGNSHGDIQVAAEKVRRFLEMHGVGEEDVTRIDVALDEILTNAVNYGFEDGEAHEILLSLSIAADRLAIEVQDDGRPFDPLGIPEPDLDADLESRQIGGLGMHFVRTLLDRVSYCRRNGWNVLSIEKQLASRTDRAS</sequence>
<dbReference type="SUPFAM" id="SSF55874">
    <property type="entry name" value="ATPase domain of HSP90 chaperone/DNA topoisomerase II/histidine kinase"/>
    <property type="match status" value="1"/>
</dbReference>
<evidence type="ECO:0000313" key="4">
    <source>
        <dbReference type="Proteomes" id="UP000996601"/>
    </source>
</evidence>
<dbReference type="Proteomes" id="UP000996601">
    <property type="component" value="Unassembled WGS sequence"/>
</dbReference>
<dbReference type="PANTHER" id="PTHR35526">
    <property type="entry name" value="ANTI-SIGMA-F FACTOR RSBW-RELATED"/>
    <property type="match status" value="1"/>
</dbReference>
<protein>
    <submittedName>
        <fullName evidence="3">ATP-binding protein</fullName>
    </submittedName>
</protein>
<keyword evidence="1" id="KW-0418">Kinase</keyword>
<dbReference type="GO" id="GO:0005524">
    <property type="term" value="F:ATP binding"/>
    <property type="evidence" value="ECO:0007669"/>
    <property type="project" value="UniProtKB-KW"/>
</dbReference>
<name>A0ABT1R109_9HYPH</name>
<keyword evidence="1" id="KW-0808">Transferase</keyword>
<dbReference type="InterPro" id="IPR036890">
    <property type="entry name" value="HATPase_C_sf"/>
</dbReference>
<dbReference type="InterPro" id="IPR050267">
    <property type="entry name" value="Anti-sigma-factor_SerPK"/>
</dbReference>
<keyword evidence="4" id="KW-1185">Reference proteome</keyword>
<feature type="domain" description="Histidine kinase/HSP90-like ATPase" evidence="2">
    <location>
        <begin position="208"/>
        <end position="323"/>
    </location>
</feature>
<dbReference type="CDD" id="cd16936">
    <property type="entry name" value="HATPase_RsbW-like"/>
    <property type="match status" value="1"/>
</dbReference>
<dbReference type="Gene3D" id="3.30.565.10">
    <property type="entry name" value="Histidine kinase-like ATPase, C-terminal domain"/>
    <property type="match status" value="1"/>
</dbReference>
<keyword evidence="3" id="KW-0067">ATP-binding</keyword>
<dbReference type="RefSeq" id="WP_256114934.1">
    <property type="nucleotide sequence ID" value="NZ_WHSB02000001.1"/>
</dbReference>
<gene>
    <name evidence="3" type="ORF">GB927_002340</name>
</gene>
<dbReference type="EMBL" id="WHSB02000001">
    <property type="protein sequence ID" value="MCQ4628857.1"/>
    <property type="molecule type" value="Genomic_DNA"/>
</dbReference>
<dbReference type="PANTHER" id="PTHR35526:SF3">
    <property type="entry name" value="ANTI-SIGMA-F FACTOR RSBW"/>
    <property type="match status" value="1"/>
</dbReference>
<evidence type="ECO:0000313" key="3">
    <source>
        <dbReference type="EMBL" id="MCQ4628857.1"/>
    </source>
</evidence>